<reference evidence="3" key="1">
    <citation type="submission" date="2009-09" db="EMBL/GenBank/DDBJ databases">
        <title>The complete chromosome of Sebaldella termitidis ATCC 33386.</title>
        <authorList>
            <consortium name="US DOE Joint Genome Institute (JGI-PGF)"/>
            <person name="Lucas S."/>
            <person name="Copeland A."/>
            <person name="Lapidus A."/>
            <person name="Glavina del Rio T."/>
            <person name="Dalin E."/>
            <person name="Tice H."/>
            <person name="Bruce D."/>
            <person name="Goodwin L."/>
            <person name="Pitluck S."/>
            <person name="Kyrpides N."/>
            <person name="Mavromatis K."/>
            <person name="Ivanova N."/>
            <person name="Mikhailova N."/>
            <person name="Sims D."/>
            <person name="Meincke L."/>
            <person name="Brettin T."/>
            <person name="Detter J.C."/>
            <person name="Han C."/>
            <person name="Larimer F."/>
            <person name="Land M."/>
            <person name="Hauser L."/>
            <person name="Markowitz V."/>
            <person name="Cheng J.F."/>
            <person name="Hugenholtz P."/>
            <person name="Woyke T."/>
            <person name="Wu D."/>
            <person name="Eisen J.A."/>
        </authorList>
    </citation>
    <scope>NUCLEOTIDE SEQUENCE [LARGE SCALE GENOMIC DNA]</scope>
    <source>
        <strain evidence="3">ATCC 33386 / NCTC 11300</strain>
    </source>
</reference>
<accession>D1AHB4</accession>
<protein>
    <recommendedName>
        <fullName evidence="1">CD-NTase associated protein 4-like DNA endonuclease domain-containing protein</fullName>
    </recommendedName>
</protein>
<organism evidence="2 3">
    <name type="scientific">Sebaldella termitidis (strain ATCC 33386 / NCTC 11300)</name>
    <dbReference type="NCBI Taxonomy" id="526218"/>
    <lineage>
        <taxon>Bacteria</taxon>
        <taxon>Fusobacteriati</taxon>
        <taxon>Fusobacteriota</taxon>
        <taxon>Fusobacteriia</taxon>
        <taxon>Fusobacteriales</taxon>
        <taxon>Leptotrichiaceae</taxon>
        <taxon>Sebaldella</taxon>
    </lineage>
</organism>
<dbReference type="GO" id="GO:0004518">
    <property type="term" value="F:nuclease activity"/>
    <property type="evidence" value="ECO:0007669"/>
    <property type="project" value="InterPro"/>
</dbReference>
<evidence type="ECO:0000313" key="3">
    <source>
        <dbReference type="Proteomes" id="UP000000845"/>
    </source>
</evidence>
<dbReference type="AlphaFoldDB" id="D1AHB4"/>
<evidence type="ECO:0000259" key="1">
    <source>
        <dbReference type="Pfam" id="PF14130"/>
    </source>
</evidence>
<dbReference type="Proteomes" id="UP000000845">
    <property type="component" value="Chromosome"/>
</dbReference>
<keyword evidence="3" id="KW-1185">Reference proteome</keyword>
<reference evidence="2 3" key="2">
    <citation type="journal article" date="2010" name="Stand. Genomic Sci.">
        <title>Complete genome sequence of Sebaldella termitidis type strain (NCTC 11300).</title>
        <authorList>
            <person name="Harmon-Smith M."/>
            <person name="Celia L."/>
            <person name="Chertkov O."/>
            <person name="Lapidus A."/>
            <person name="Copeland A."/>
            <person name="Glavina Del Rio T."/>
            <person name="Nolan M."/>
            <person name="Lucas S."/>
            <person name="Tice H."/>
            <person name="Cheng J.F."/>
            <person name="Han C."/>
            <person name="Detter J.C."/>
            <person name="Bruce D."/>
            <person name="Goodwin L."/>
            <person name="Pitluck S."/>
            <person name="Pati A."/>
            <person name="Liolios K."/>
            <person name="Ivanova N."/>
            <person name="Mavromatis K."/>
            <person name="Mikhailova N."/>
            <person name="Chen A."/>
            <person name="Palaniappan K."/>
            <person name="Land M."/>
            <person name="Hauser L."/>
            <person name="Chang Y.J."/>
            <person name="Jeffries C.D."/>
            <person name="Brettin T."/>
            <person name="Goker M."/>
            <person name="Beck B."/>
            <person name="Bristow J."/>
            <person name="Eisen J.A."/>
            <person name="Markowitz V."/>
            <person name="Hugenholtz P."/>
            <person name="Kyrpides N.C."/>
            <person name="Klenk H.P."/>
            <person name="Chen F."/>
        </authorList>
    </citation>
    <scope>NUCLEOTIDE SEQUENCE [LARGE SCALE GENOMIC DNA]</scope>
    <source>
        <strain evidence="3">ATCC 33386 / NCTC 11300</strain>
    </source>
</reference>
<dbReference type="STRING" id="526218.Sterm_1281"/>
<sequence>MLSETKVDFGGVEAIRGFTYQKAVTALILLLNYNNETLWVVPEGYEDIDVHLEENLYYIQVKSKSLTTSKLIVPDKNQEYSIIEKLHNNKINSENLNFKIVCIDCDCIKEDSAEATVLFTRTDTHINKYKYGIDIGKIEKSRAYKKFNDSKKENLKEIAKKIYVYKTPFTKELDSYWTYLLGVLTGKNIVTNDHKGKNTLILIDSIIKAKTQIKFLNDQVYEDKKIHTSMIKPLIETNKMSALFNECLEEIGYGILQKDEINQAKAMIAIPLISDRHYSYIESCLNDLSYLKSLRYKIKDYIDFSLGEIKKNEQIMNELSENDIIARIVLYYVRKEFQHDI</sequence>
<dbReference type="eggNOG" id="ENOG502ZETX">
    <property type="taxonomic scope" value="Bacteria"/>
</dbReference>
<dbReference type="HOGENOM" id="CLU_852056_0_0_0"/>
<dbReference type="Pfam" id="PF14130">
    <property type="entry name" value="Cap4_nuclease"/>
    <property type="match status" value="1"/>
</dbReference>
<evidence type="ECO:0000313" key="2">
    <source>
        <dbReference type="EMBL" id="ACZ08148.1"/>
    </source>
</evidence>
<proteinExistence type="predicted"/>
<dbReference type="InterPro" id="IPR025382">
    <property type="entry name" value="Cap4-like_endonuclease_dom"/>
</dbReference>
<gene>
    <name evidence="2" type="ordered locus">Sterm_1281</name>
</gene>
<dbReference type="KEGG" id="str:Sterm_1281"/>
<feature type="domain" description="CD-NTase associated protein 4-like DNA endonuclease" evidence="1">
    <location>
        <begin position="10"/>
        <end position="105"/>
    </location>
</feature>
<dbReference type="EMBL" id="CP001739">
    <property type="protein sequence ID" value="ACZ08148.1"/>
    <property type="molecule type" value="Genomic_DNA"/>
</dbReference>
<dbReference type="RefSeq" id="WP_012860744.1">
    <property type="nucleotide sequence ID" value="NC_013517.1"/>
</dbReference>
<name>D1AHB4_SEBTE</name>